<name>A0ABT3ZAQ8_9HYPH</name>
<dbReference type="RefSeq" id="WP_267654395.1">
    <property type="nucleotide sequence ID" value="NZ_JAOVZR010000001.1"/>
</dbReference>
<proteinExistence type="predicted"/>
<feature type="signal peptide" evidence="1">
    <location>
        <begin position="1"/>
        <end position="19"/>
    </location>
</feature>
<keyword evidence="3" id="KW-1185">Reference proteome</keyword>
<reference evidence="2" key="1">
    <citation type="submission" date="2022-10" db="EMBL/GenBank/DDBJ databases">
        <title>Hoeflea sp. G2-23, isolated from marine algae.</title>
        <authorList>
            <person name="Kristyanto S."/>
            <person name="Kim J.M."/>
            <person name="Jeon C.O."/>
        </authorList>
    </citation>
    <scope>NUCLEOTIDE SEQUENCE</scope>
    <source>
        <strain evidence="2">G2-23</strain>
    </source>
</reference>
<evidence type="ECO:0000256" key="1">
    <source>
        <dbReference type="SAM" id="SignalP"/>
    </source>
</evidence>
<gene>
    <name evidence="2" type="ORF">OEG84_14435</name>
</gene>
<organism evidence="2 3">
    <name type="scientific">Hoeflea algicola</name>
    <dbReference type="NCBI Taxonomy" id="2983763"/>
    <lineage>
        <taxon>Bacteria</taxon>
        <taxon>Pseudomonadati</taxon>
        <taxon>Pseudomonadota</taxon>
        <taxon>Alphaproteobacteria</taxon>
        <taxon>Hyphomicrobiales</taxon>
        <taxon>Rhizobiaceae</taxon>
        <taxon>Hoeflea</taxon>
    </lineage>
</organism>
<evidence type="ECO:0000313" key="3">
    <source>
        <dbReference type="Proteomes" id="UP001073227"/>
    </source>
</evidence>
<protein>
    <submittedName>
        <fullName evidence="2">Uncharacterized protein</fullName>
    </submittedName>
</protein>
<accession>A0ABT3ZAQ8</accession>
<dbReference type="Proteomes" id="UP001073227">
    <property type="component" value="Unassembled WGS sequence"/>
</dbReference>
<dbReference type="EMBL" id="JAOVZR010000001">
    <property type="protein sequence ID" value="MCY0148865.1"/>
    <property type="molecule type" value="Genomic_DNA"/>
</dbReference>
<feature type="chain" id="PRO_5047019327" evidence="1">
    <location>
        <begin position="20"/>
        <end position="150"/>
    </location>
</feature>
<keyword evidence="1" id="KW-0732">Signal</keyword>
<sequence length="150" mass="16626">MKALTLAALAALMTGAAFAQEGGPRIGEIVWPDIDSYCSFMRADHNFVYDDPSSWRWVLFTNFPVDETDTIEAPFMRIDDQLRQLAQTEVQEIDGGVVRIYRSHDVDPYRVELTMMDGEQGSESAGYSGTIKVSRSGNSSEIAYQGDCGV</sequence>
<comment type="caution">
    <text evidence="2">The sequence shown here is derived from an EMBL/GenBank/DDBJ whole genome shotgun (WGS) entry which is preliminary data.</text>
</comment>
<evidence type="ECO:0000313" key="2">
    <source>
        <dbReference type="EMBL" id="MCY0148865.1"/>
    </source>
</evidence>